<protein>
    <submittedName>
        <fullName evidence="2">Uncharacterized protein</fullName>
    </submittedName>
</protein>
<feature type="chain" id="PRO_5040769861" evidence="1">
    <location>
        <begin position="35"/>
        <end position="180"/>
    </location>
</feature>
<dbReference type="EMBL" id="JAPKFM010000019">
    <property type="protein sequence ID" value="MCX2965749.1"/>
    <property type="molecule type" value="Genomic_DNA"/>
</dbReference>
<accession>A0A9X3D865</accession>
<feature type="signal peptide" evidence="1">
    <location>
        <begin position="1"/>
        <end position="34"/>
    </location>
</feature>
<keyword evidence="3" id="KW-1185">Reference proteome</keyword>
<dbReference type="AlphaFoldDB" id="A0A9X3D865"/>
<evidence type="ECO:0000256" key="1">
    <source>
        <dbReference type="SAM" id="SignalP"/>
    </source>
</evidence>
<gene>
    <name evidence="2" type="ORF">OSB52_16805</name>
</gene>
<evidence type="ECO:0000313" key="2">
    <source>
        <dbReference type="EMBL" id="MCX2965749.1"/>
    </source>
</evidence>
<evidence type="ECO:0000313" key="3">
    <source>
        <dbReference type="Proteomes" id="UP001143347"/>
    </source>
</evidence>
<comment type="caution">
    <text evidence="2">The sequence shown here is derived from an EMBL/GenBank/DDBJ whole genome shotgun (WGS) entry which is preliminary data.</text>
</comment>
<sequence length="180" mass="18442">MRRNVLVRNVLVRSALAVVAVFTLAFSATAVAHAQPLRPGTTPVVGLADGVGYSIDVSGRTISYTVTDVPRISRLAPGFCTSAVIDAVKAAPIIGPDIIALVQGQSVNVVALLAALRDADAITATHLGRFANGDGVVTGTFEDIPDGLYAVMSVCNLDPDLYGLTGAFVLGDGLDYGSSA</sequence>
<reference evidence="2" key="1">
    <citation type="submission" date="2022-10" db="EMBL/GenBank/DDBJ databases">
        <title>WGS of marine actinomycetes from Thailand.</title>
        <authorList>
            <person name="Thawai C."/>
        </authorList>
    </citation>
    <scope>NUCLEOTIDE SEQUENCE</scope>
    <source>
        <strain evidence="2">SW21</strain>
    </source>
</reference>
<organism evidence="2 3">
    <name type="scientific">Gordonia aquimaris</name>
    <dbReference type="NCBI Taxonomy" id="2984863"/>
    <lineage>
        <taxon>Bacteria</taxon>
        <taxon>Bacillati</taxon>
        <taxon>Actinomycetota</taxon>
        <taxon>Actinomycetes</taxon>
        <taxon>Mycobacteriales</taxon>
        <taxon>Gordoniaceae</taxon>
        <taxon>Gordonia</taxon>
    </lineage>
</organism>
<name>A0A9X3D865_9ACTN</name>
<dbReference type="RefSeq" id="WP_266062797.1">
    <property type="nucleotide sequence ID" value="NZ_JAPKFM010000019.1"/>
</dbReference>
<proteinExistence type="predicted"/>
<keyword evidence="1" id="KW-0732">Signal</keyword>
<dbReference type="Proteomes" id="UP001143347">
    <property type="component" value="Unassembled WGS sequence"/>
</dbReference>